<dbReference type="SMART" id="SM00261">
    <property type="entry name" value="FU"/>
    <property type="match status" value="2"/>
</dbReference>
<accession>E1EW20</accession>
<keyword evidence="1" id="KW-0812">Transmembrane</keyword>
<evidence type="ECO:0000313" key="3">
    <source>
        <dbReference type="Proteomes" id="UP000008974"/>
    </source>
</evidence>
<comment type="caution">
    <text evidence="2">The sequence shown here is derived from an EMBL/GenBank/DDBJ whole genome shotgun (WGS) entry which is preliminary data.</text>
</comment>
<dbReference type="InterPro" id="IPR052798">
    <property type="entry name" value="Giardia_VSA"/>
</dbReference>
<dbReference type="VEuPathDB" id="GiardiaDB:GLP15_1701"/>
<dbReference type="InterPro" id="IPR005127">
    <property type="entry name" value="Giardia_VSP"/>
</dbReference>
<reference evidence="2 3" key="1">
    <citation type="journal article" date="2010" name="BMC Genomics">
        <title>Genome analysis and comparative genomics of a Giardia intestinalis assemblage E isolate.</title>
        <authorList>
            <person name="Jerlstrom-Hultqvist J."/>
            <person name="Franzen O."/>
            <person name="Ankarklev J."/>
            <person name="Xu F."/>
            <person name="Nohynkova E."/>
            <person name="Andersson J.O."/>
            <person name="Svard S.G."/>
            <person name="Andersson B."/>
        </authorList>
    </citation>
    <scope>NUCLEOTIDE SEQUENCE [LARGE SCALE GENOMIC DNA]</scope>
    <source>
        <strain evidence="2 3">P15</strain>
    </source>
</reference>
<dbReference type="SUPFAM" id="SSF57184">
    <property type="entry name" value="Growth factor receptor domain"/>
    <property type="match status" value="1"/>
</dbReference>
<dbReference type="EMBL" id="ACVC01000023">
    <property type="protein sequence ID" value="EFO65600.1"/>
    <property type="molecule type" value="Genomic_DNA"/>
</dbReference>
<sequence>MIGSKQICTQCNQGNVPIDGVCKQKDNEAVTAADCKKSEGTGLAESDKVCGKCGAGYFLYKGGCYKIGGEVGSLICADTSSPGVRATAGVCEDCKSGYFKNPEAAANADSCISCGDQAGFTITGGSGNTYKGVQNCATCQAPAGPGAVRATHTAVCESCQEGFLVDNNGAACTQCSDNTNCAKCDAGADKCTKCKATATNKYFKDSGDGTGTCVNEGGCNDNTHFTDDAEDPTHGKMCRKCSEGIADCKTCAPPSPAALTTTSTIVCTECTTATNKPNVAGTGCFTCSIDGCDNCSENGICEKCGPSKKVSPGKSSCIEKCPENSTENSNACVCNSGYGPDSAGTGCVTVSTNLSTGAIAGISVAAIVVVGGLVGFLCWWFICRGKA</sequence>
<dbReference type="Pfam" id="PF03302">
    <property type="entry name" value="VSP"/>
    <property type="match status" value="1"/>
</dbReference>
<feature type="transmembrane region" description="Helical" evidence="1">
    <location>
        <begin position="358"/>
        <end position="382"/>
    </location>
</feature>
<organism evidence="2 3">
    <name type="scientific">Giardia intestinalis (strain P15)</name>
    <name type="common">Giardia lamblia</name>
    <dbReference type="NCBI Taxonomy" id="658858"/>
    <lineage>
        <taxon>Eukaryota</taxon>
        <taxon>Metamonada</taxon>
        <taxon>Diplomonadida</taxon>
        <taxon>Hexamitidae</taxon>
        <taxon>Giardiinae</taxon>
        <taxon>Giardia</taxon>
    </lineage>
</organism>
<evidence type="ECO:0000313" key="2">
    <source>
        <dbReference type="EMBL" id="EFO65600.1"/>
    </source>
</evidence>
<dbReference type="InterPro" id="IPR009030">
    <property type="entry name" value="Growth_fac_rcpt_cys_sf"/>
</dbReference>
<protein>
    <submittedName>
        <fullName evidence="2">VSP</fullName>
    </submittedName>
</protein>
<keyword evidence="1" id="KW-0472">Membrane</keyword>
<keyword evidence="1" id="KW-1133">Transmembrane helix</keyword>
<dbReference type="PANTHER" id="PTHR23275:SF100">
    <property type="entry name" value="EGF-LIKE DOMAIN-CONTAINING PROTEIN"/>
    <property type="match status" value="1"/>
</dbReference>
<gene>
    <name evidence="2" type="ORF">GLP15_1701</name>
</gene>
<dbReference type="AlphaFoldDB" id="E1EW20"/>
<proteinExistence type="predicted"/>
<dbReference type="InterPro" id="IPR006212">
    <property type="entry name" value="Furin_repeat"/>
</dbReference>
<name>E1EW20_GIAIA</name>
<dbReference type="OMA" id="PTHGKMC"/>
<dbReference type="Proteomes" id="UP000008974">
    <property type="component" value="Unassembled WGS sequence"/>
</dbReference>
<dbReference type="PANTHER" id="PTHR23275">
    <property type="entry name" value="CABRIOLET.-RELATED"/>
    <property type="match status" value="1"/>
</dbReference>
<evidence type="ECO:0000256" key="1">
    <source>
        <dbReference type="SAM" id="Phobius"/>
    </source>
</evidence>
<dbReference type="Gene3D" id="2.10.220.10">
    <property type="entry name" value="Hormone Receptor, Insulin-like Growth Factor Receptor 1, Chain A, domain 2"/>
    <property type="match status" value="1"/>
</dbReference>